<dbReference type="InterPro" id="IPR011545">
    <property type="entry name" value="DEAD/DEAH_box_helicase_dom"/>
</dbReference>
<evidence type="ECO:0000256" key="6">
    <source>
        <dbReference type="ARBA" id="ARBA00038511"/>
    </source>
</evidence>
<dbReference type="Pfam" id="PF00270">
    <property type="entry name" value="DEAD"/>
    <property type="match status" value="1"/>
</dbReference>
<comment type="catalytic activity">
    <reaction evidence="7">
        <text>ATP + H2O = ADP + phosphate + H(+)</text>
        <dbReference type="Rhea" id="RHEA:13065"/>
        <dbReference type="ChEBI" id="CHEBI:15377"/>
        <dbReference type="ChEBI" id="CHEBI:15378"/>
        <dbReference type="ChEBI" id="CHEBI:30616"/>
        <dbReference type="ChEBI" id="CHEBI:43474"/>
        <dbReference type="ChEBI" id="CHEBI:456216"/>
        <dbReference type="EC" id="3.6.4.13"/>
    </reaction>
</comment>
<evidence type="ECO:0000256" key="9">
    <source>
        <dbReference type="ARBA" id="ARBA00050029"/>
    </source>
</evidence>
<dbReference type="AlphaFoldDB" id="A0ABD2QMJ6"/>
<evidence type="ECO:0000256" key="11">
    <source>
        <dbReference type="PROSITE-ProRule" id="PRU00552"/>
    </source>
</evidence>
<evidence type="ECO:0000256" key="2">
    <source>
        <dbReference type="ARBA" id="ARBA00022741"/>
    </source>
</evidence>
<name>A0ABD2QMJ6_9PLAT</name>
<dbReference type="GO" id="GO:0005524">
    <property type="term" value="F:ATP binding"/>
    <property type="evidence" value="ECO:0007669"/>
    <property type="project" value="UniProtKB-KW"/>
</dbReference>
<dbReference type="Pfam" id="PF00271">
    <property type="entry name" value="Helicase_C"/>
    <property type="match status" value="1"/>
</dbReference>
<dbReference type="InterPro" id="IPR000629">
    <property type="entry name" value="RNA-helicase_DEAD-box_CS"/>
</dbReference>
<dbReference type="InterPro" id="IPR056149">
    <property type="entry name" value="PRP5/DDX46/KHDC4_KH"/>
</dbReference>
<feature type="compositionally biased region" description="Polar residues" evidence="12">
    <location>
        <begin position="124"/>
        <end position="133"/>
    </location>
</feature>
<evidence type="ECO:0000313" key="17">
    <source>
        <dbReference type="Proteomes" id="UP001626550"/>
    </source>
</evidence>
<feature type="domain" description="DEAD-box RNA helicase Q" evidence="15">
    <location>
        <begin position="312"/>
        <end position="340"/>
    </location>
</feature>
<dbReference type="SMART" id="SM00490">
    <property type="entry name" value="HELICc"/>
    <property type="match status" value="1"/>
</dbReference>
<dbReference type="GO" id="GO:0003724">
    <property type="term" value="F:RNA helicase activity"/>
    <property type="evidence" value="ECO:0007669"/>
    <property type="project" value="UniProtKB-EC"/>
</dbReference>
<proteinExistence type="inferred from homology"/>
<gene>
    <name evidence="16" type="primary">DDX46</name>
    <name evidence="16" type="ORF">Ciccas_000566</name>
</gene>
<evidence type="ECO:0000256" key="3">
    <source>
        <dbReference type="ARBA" id="ARBA00022801"/>
    </source>
</evidence>
<dbReference type="CDD" id="cd17953">
    <property type="entry name" value="DEADc_DDX46"/>
    <property type="match status" value="1"/>
</dbReference>
<reference evidence="16 17" key="1">
    <citation type="submission" date="2024-11" db="EMBL/GenBank/DDBJ databases">
        <title>Adaptive evolution of stress response genes in parasites aligns with host niche diversity.</title>
        <authorList>
            <person name="Hahn C."/>
            <person name="Resl P."/>
        </authorList>
    </citation>
    <scope>NUCLEOTIDE SEQUENCE [LARGE SCALE GENOMIC DNA]</scope>
    <source>
        <strain evidence="16">EGGRZ-B1_66</strain>
        <tissue evidence="16">Body</tissue>
    </source>
</reference>
<feature type="short sequence motif" description="Q motif" evidence="11">
    <location>
        <begin position="312"/>
        <end position="340"/>
    </location>
</feature>
<dbReference type="InterPro" id="IPR014001">
    <property type="entry name" value="Helicase_ATP-bd"/>
</dbReference>
<keyword evidence="5" id="KW-0067">ATP-binding</keyword>
<organism evidence="16 17">
    <name type="scientific">Cichlidogyrus casuarinus</name>
    <dbReference type="NCBI Taxonomy" id="1844966"/>
    <lineage>
        <taxon>Eukaryota</taxon>
        <taxon>Metazoa</taxon>
        <taxon>Spiralia</taxon>
        <taxon>Lophotrochozoa</taxon>
        <taxon>Platyhelminthes</taxon>
        <taxon>Monogenea</taxon>
        <taxon>Monopisthocotylea</taxon>
        <taxon>Dactylogyridea</taxon>
        <taxon>Ancyrocephalidae</taxon>
        <taxon>Cichlidogyrus</taxon>
    </lineage>
</organism>
<dbReference type="CDD" id="cd18787">
    <property type="entry name" value="SF2_C_DEAD"/>
    <property type="match status" value="1"/>
</dbReference>
<evidence type="ECO:0000256" key="8">
    <source>
        <dbReference type="ARBA" id="ARBA00049949"/>
    </source>
</evidence>
<evidence type="ECO:0000256" key="1">
    <source>
        <dbReference type="ARBA" id="ARBA00012552"/>
    </source>
</evidence>
<dbReference type="FunFam" id="3.40.50.300:FF:000079">
    <property type="entry name" value="probable ATP-dependent RNA helicase DDX17"/>
    <property type="match status" value="1"/>
</dbReference>
<evidence type="ECO:0000259" key="13">
    <source>
        <dbReference type="PROSITE" id="PS51192"/>
    </source>
</evidence>
<keyword evidence="2" id="KW-0547">Nucleotide-binding</keyword>
<sequence>MSNEGEVEVEVVRHGGHTRIGIRPIRDVDLVLEPPKNPSKQSAADLLVGSEGKINLNYTDKRAEQARLDDEMRKRKERIEKWRITRKLQRDAEGAQKAVNEAVQQAKSRSNWTLEDDADDEPDNSSVSDSKTSPDNDEDPLDAFMNTLAKDPAAVLPPEEKKEKTIKKKKRENFVVPKKKAPTVQFAAAMPHRTLPKVDKEKIEALREKLRVEDEKGDLLESALDELNAAIDVEDPGKKGEETLAEALEKLNQRKDKFLAVDHTKMNYKPFKKDFYIEVPELSRMTRDQVKHLRLSLENIRVKGKECPRPIKSWVHCGISAKLLTCLRNSGFEAPTPIQSQAIPAIMSGRDLIGIAKTGSGKTLAFLVPLMRHIELQPPLEGNEGPIGLLIAPTRELALQIFKEARKLGSVLNLRVVCLYGGTGISEQIADLKRGAEIIVCTPGRMIDMLAANGGRVTNLVRTTYVVLDEADRMFDLGFEPQVMRILENCRPDRQTVMFSATFPRLMELLARKALNQPIEIQVGGRSVVCNDVKQNVVLLNEEDKVLKLLELLGLYQSQGSVLVFVEKQEAADELMRVLMKYGYPCLALHGGLDQYDRDSVIIDFKRSNVPLLVATSVAARGLDVADLILVVNFDCPNHYEDYVHRCGRTGRAGKTGFAFTFITPDQERNAGDIVRAFKLADQTVPDDLMAMWTTYKKRLESEGKEVKSSSGFGGRGFQFDEAEAQLSSERRMLQKASLGISDDEEDSGAVDWDTRIEDMFASKKKVSDVSKATFQNPVQATLAAAEANRALVLDPNASSPTALQLAKLNASRLNFNKSDSASLIGSMIKMRTSALASAINKPMLSTQKGGANATPAPPTLTVKESKSLAEQAAERLTAKLGIQKGALDEESGSGLLSDMIRKYEEELEINDFPQNVRWRITSRETMKHISEEFEVGVSVRGIFLPPGRLKQKALAEATSADERPLFLSLEATNERNIGLAKKELSRIIKEELVKLQNSGGSALNRGRYKVL</sequence>
<dbReference type="InterPro" id="IPR027417">
    <property type="entry name" value="P-loop_NTPase"/>
</dbReference>
<dbReference type="Proteomes" id="UP001626550">
    <property type="component" value="Unassembled WGS sequence"/>
</dbReference>
<feature type="region of interest" description="Disordered" evidence="12">
    <location>
        <begin position="88"/>
        <end position="146"/>
    </location>
</feature>
<keyword evidence="4 16" id="KW-0347">Helicase</keyword>
<feature type="compositionally biased region" description="Acidic residues" evidence="12">
    <location>
        <begin position="114"/>
        <end position="123"/>
    </location>
</feature>
<keyword evidence="17" id="KW-1185">Reference proteome</keyword>
<keyword evidence="3" id="KW-0378">Hydrolase</keyword>
<protein>
    <recommendedName>
        <fullName evidence="9">Probable ATP-dependent RNA helicase DDX46</fullName>
        <ecNumber evidence="1">3.6.4.13</ecNumber>
    </recommendedName>
    <alternativeName>
        <fullName evidence="10">DEAD box protein 46</fullName>
    </alternativeName>
</protein>
<dbReference type="SUPFAM" id="SSF52540">
    <property type="entry name" value="P-loop containing nucleoside triphosphate hydrolases"/>
    <property type="match status" value="2"/>
</dbReference>
<dbReference type="SMART" id="SM00487">
    <property type="entry name" value="DEXDc"/>
    <property type="match status" value="1"/>
</dbReference>
<evidence type="ECO:0000256" key="12">
    <source>
        <dbReference type="SAM" id="MobiDB-lite"/>
    </source>
</evidence>
<dbReference type="PROSITE" id="PS51192">
    <property type="entry name" value="HELICASE_ATP_BIND_1"/>
    <property type="match status" value="1"/>
</dbReference>
<comment type="function">
    <text evidence="8">Component of the 17S U2 SnRNP complex of the spliceosome, a large ribonucleoprotein complex that removes introns from transcribed pre-mRNAs. The 17S U2 SnRNP complex (1) directly participates in early spliceosome assembly and (2) mediates recognition of the intron branch site during pre-mRNA splicing by promoting the selection of the pre-mRNA branch-site adenosine, the nucleophile for the first step of splicing. Within the 17S U2 SnRNP complex, DDX46 plays essential roles during assembly of pre-spliceosome and proofreading of the branch site.</text>
</comment>
<comment type="similarity">
    <text evidence="6">Belongs to the DEAD box helicase family. DDX46/PRP5 subfamily.</text>
</comment>
<dbReference type="EC" id="3.6.4.13" evidence="1"/>
<accession>A0ABD2QMJ6</accession>
<evidence type="ECO:0000256" key="7">
    <source>
        <dbReference type="ARBA" id="ARBA00047984"/>
    </source>
</evidence>
<evidence type="ECO:0000259" key="14">
    <source>
        <dbReference type="PROSITE" id="PS51194"/>
    </source>
</evidence>
<feature type="compositionally biased region" description="Polar residues" evidence="12">
    <location>
        <begin position="102"/>
        <end position="113"/>
    </location>
</feature>
<dbReference type="PROSITE" id="PS51194">
    <property type="entry name" value="HELICASE_CTER"/>
    <property type="match status" value="1"/>
</dbReference>
<dbReference type="PANTHER" id="PTHR47958">
    <property type="entry name" value="ATP-DEPENDENT RNA HELICASE DBP3"/>
    <property type="match status" value="1"/>
</dbReference>
<dbReference type="Pfam" id="PF23469">
    <property type="entry name" value="KH_12"/>
    <property type="match status" value="1"/>
</dbReference>
<dbReference type="PROSITE" id="PS00039">
    <property type="entry name" value="DEAD_ATP_HELICASE"/>
    <property type="match status" value="1"/>
</dbReference>
<feature type="domain" description="Helicase ATP-binding" evidence="13">
    <location>
        <begin position="343"/>
        <end position="521"/>
    </location>
</feature>
<dbReference type="Gene3D" id="3.40.50.300">
    <property type="entry name" value="P-loop containing nucleotide triphosphate hydrolases"/>
    <property type="match status" value="2"/>
</dbReference>
<evidence type="ECO:0000259" key="15">
    <source>
        <dbReference type="PROSITE" id="PS51195"/>
    </source>
</evidence>
<feature type="domain" description="Helicase C-terminal" evidence="14">
    <location>
        <begin position="532"/>
        <end position="693"/>
    </location>
</feature>
<evidence type="ECO:0000256" key="10">
    <source>
        <dbReference type="ARBA" id="ARBA00050042"/>
    </source>
</evidence>
<evidence type="ECO:0000256" key="4">
    <source>
        <dbReference type="ARBA" id="ARBA00022806"/>
    </source>
</evidence>
<dbReference type="GO" id="GO:0016787">
    <property type="term" value="F:hydrolase activity"/>
    <property type="evidence" value="ECO:0007669"/>
    <property type="project" value="UniProtKB-KW"/>
</dbReference>
<evidence type="ECO:0000313" key="16">
    <source>
        <dbReference type="EMBL" id="KAL3320755.1"/>
    </source>
</evidence>
<dbReference type="InterPro" id="IPR001650">
    <property type="entry name" value="Helicase_C-like"/>
</dbReference>
<dbReference type="InterPro" id="IPR014014">
    <property type="entry name" value="RNA_helicase_DEAD_Q_motif"/>
</dbReference>
<evidence type="ECO:0000256" key="5">
    <source>
        <dbReference type="ARBA" id="ARBA00022840"/>
    </source>
</evidence>
<dbReference type="PROSITE" id="PS51195">
    <property type="entry name" value="Q_MOTIF"/>
    <property type="match status" value="1"/>
</dbReference>
<comment type="caution">
    <text evidence="16">The sequence shown here is derived from an EMBL/GenBank/DDBJ whole genome shotgun (WGS) entry which is preliminary data.</text>
</comment>
<dbReference type="CDD" id="cd22473">
    <property type="entry name" value="KH-I_DDX46"/>
    <property type="match status" value="1"/>
</dbReference>
<dbReference type="EMBL" id="JBJKFK010000032">
    <property type="protein sequence ID" value="KAL3320755.1"/>
    <property type="molecule type" value="Genomic_DNA"/>
</dbReference>